<feature type="non-terminal residue" evidence="1">
    <location>
        <position position="51"/>
    </location>
</feature>
<comment type="caution">
    <text evidence="1">The sequence shown here is derived from an EMBL/GenBank/DDBJ whole genome shotgun (WGS) entry which is preliminary data.</text>
</comment>
<dbReference type="AlphaFoldDB" id="A0A0F9DAB7"/>
<dbReference type="EMBL" id="LAZR01042659">
    <property type="protein sequence ID" value="KKL08993.1"/>
    <property type="molecule type" value="Genomic_DNA"/>
</dbReference>
<organism evidence="1">
    <name type="scientific">marine sediment metagenome</name>
    <dbReference type="NCBI Taxonomy" id="412755"/>
    <lineage>
        <taxon>unclassified sequences</taxon>
        <taxon>metagenomes</taxon>
        <taxon>ecological metagenomes</taxon>
    </lineage>
</organism>
<name>A0A0F9DAB7_9ZZZZ</name>
<sequence length="51" mass="6060">MKNIIYVLLLSISTATFGQDFTEQDTLRGSITPEREWWDLNYYDLYVEVNP</sequence>
<proteinExistence type="predicted"/>
<gene>
    <name evidence="1" type="ORF">LCGC14_2570300</name>
</gene>
<reference evidence="1" key="1">
    <citation type="journal article" date="2015" name="Nature">
        <title>Complex archaea that bridge the gap between prokaryotes and eukaryotes.</title>
        <authorList>
            <person name="Spang A."/>
            <person name="Saw J.H."/>
            <person name="Jorgensen S.L."/>
            <person name="Zaremba-Niedzwiedzka K."/>
            <person name="Martijn J."/>
            <person name="Lind A.E."/>
            <person name="van Eijk R."/>
            <person name="Schleper C."/>
            <person name="Guy L."/>
            <person name="Ettema T.J."/>
        </authorList>
    </citation>
    <scope>NUCLEOTIDE SEQUENCE</scope>
</reference>
<evidence type="ECO:0000313" key="1">
    <source>
        <dbReference type="EMBL" id="KKL08993.1"/>
    </source>
</evidence>
<protein>
    <submittedName>
        <fullName evidence="1">Uncharacterized protein</fullName>
    </submittedName>
</protein>
<accession>A0A0F9DAB7</accession>